<gene>
    <name evidence="1" type="ORF">STAS_22837</name>
</gene>
<evidence type="ECO:0000313" key="1">
    <source>
        <dbReference type="EMBL" id="GER45850.1"/>
    </source>
</evidence>
<dbReference type="Proteomes" id="UP000325081">
    <property type="component" value="Unassembled WGS sequence"/>
</dbReference>
<reference evidence="2" key="1">
    <citation type="journal article" date="2019" name="Curr. Biol.">
        <title>Genome Sequence of Striga asiatica Provides Insight into the Evolution of Plant Parasitism.</title>
        <authorList>
            <person name="Yoshida S."/>
            <person name="Kim S."/>
            <person name="Wafula E.K."/>
            <person name="Tanskanen J."/>
            <person name="Kim Y.M."/>
            <person name="Honaas L."/>
            <person name="Yang Z."/>
            <person name="Spallek T."/>
            <person name="Conn C.E."/>
            <person name="Ichihashi Y."/>
            <person name="Cheong K."/>
            <person name="Cui S."/>
            <person name="Der J.P."/>
            <person name="Gundlach H."/>
            <person name="Jiao Y."/>
            <person name="Hori C."/>
            <person name="Ishida J.K."/>
            <person name="Kasahara H."/>
            <person name="Kiba T."/>
            <person name="Kim M.S."/>
            <person name="Koo N."/>
            <person name="Laohavisit A."/>
            <person name="Lee Y.H."/>
            <person name="Lumba S."/>
            <person name="McCourt P."/>
            <person name="Mortimer J.C."/>
            <person name="Mutuku J.M."/>
            <person name="Nomura T."/>
            <person name="Sasaki-Sekimoto Y."/>
            <person name="Seto Y."/>
            <person name="Wang Y."/>
            <person name="Wakatake T."/>
            <person name="Sakakibara H."/>
            <person name="Demura T."/>
            <person name="Yamaguchi S."/>
            <person name="Yoneyama K."/>
            <person name="Manabe R.I."/>
            <person name="Nelson D.C."/>
            <person name="Schulman A.H."/>
            <person name="Timko M.P."/>
            <person name="dePamphilis C.W."/>
            <person name="Choi D."/>
            <person name="Shirasu K."/>
        </authorList>
    </citation>
    <scope>NUCLEOTIDE SEQUENCE [LARGE SCALE GENOMIC DNA]</scope>
    <source>
        <strain evidence="2">cv. UVA1</strain>
    </source>
</reference>
<protein>
    <submittedName>
        <fullName evidence="1">Alcohol dehydrogenase</fullName>
    </submittedName>
</protein>
<accession>A0A5A7QL79</accession>
<keyword evidence="2" id="KW-1185">Reference proteome</keyword>
<dbReference type="AlphaFoldDB" id="A0A5A7QL79"/>
<dbReference type="EMBL" id="BKCP01007338">
    <property type="protein sequence ID" value="GER45850.1"/>
    <property type="molecule type" value="Genomic_DNA"/>
</dbReference>
<comment type="caution">
    <text evidence="1">The sequence shown here is derived from an EMBL/GenBank/DDBJ whole genome shotgun (WGS) entry which is preliminary data.</text>
</comment>
<name>A0A5A7QL79_STRAF</name>
<evidence type="ECO:0000313" key="2">
    <source>
        <dbReference type="Proteomes" id="UP000325081"/>
    </source>
</evidence>
<sequence length="105" mass="10841">MLSTLDHDLRSLVADFGTSKTCKWSGEHKKEAQAMQPYQTMLLTCGGGEAGSVRVTDAANCDGEVLVDLVRDASTVEDLRTVCAGGGTKATSGSLTNAEKCTGGG</sequence>
<organism evidence="1 2">
    <name type="scientific">Striga asiatica</name>
    <name type="common">Asiatic witchweed</name>
    <name type="synonym">Buchnera asiatica</name>
    <dbReference type="NCBI Taxonomy" id="4170"/>
    <lineage>
        <taxon>Eukaryota</taxon>
        <taxon>Viridiplantae</taxon>
        <taxon>Streptophyta</taxon>
        <taxon>Embryophyta</taxon>
        <taxon>Tracheophyta</taxon>
        <taxon>Spermatophyta</taxon>
        <taxon>Magnoliopsida</taxon>
        <taxon>eudicotyledons</taxon>
        <taxon>Gunneridae</taxon>
        <taxon>Pentapetalae</taxon>
        <taxon>asterids</taxon>
        <taxon>lamiids</taxon>
        <taxon>Lamiales</taxon>
        <taxon>Orobanchaceae</taxon>
        <taxon>Buchnereae</taxon>
        <taxon>Striga</taxon>
    </lineage>
</organism>
<proteinExistence type="predicted"/>